<gene>
    <name evidence="1" type="ORF">K3G42_029048</name>
</gene>
<accession>A0ACB8G4I3</accession>
<proteinExistence type="predicted"/>
<protein>
    <submittedName>
        <fullName evidence="1">Uncharacterized protein</fullName>
    </submittedName>
</protein>
<evidence type="ECO:0000313" key="1">
    <source>
        <dbReference type="EMBL" id="KAH8014420.1"/>
    </source>
</evidence>
<name>A0ACB8G4I3_9SAUR</name>
<dbReference type="EMBL" id="CM037615">
    <property type="protein sequence ID" value="KAH8014420.1"/>
    <property type="molecule type" value="Genomic_DNA"/>
</dbReference>
<reference evidence="1" key="1">
    <citation type="submission" date="2021-08" db="EMBL/GenBank/DDBJ databases">
        <title>The first chromosome-level gecko genome reveals the dynamic sex chromosomes of Neotropical dwarf geckos (Sphaerodactylidae: Sphaerodactylus).</title>
        <authorList>
            <person name="Pinto B.J."/>
            <person name="Keating S.E."/>
            <person name="Gamble T."/>
        </authorList>
    </citation>
    <scope>NUCLEOTIDE SEQUENCE</scope>
    <source>
        <strain evidence="1">TG3544</strain>
    </source>
</reference>
<comment type="caution">
    <text evidence="1">The sequence shown here is derived from an EMBL/GenBank/DDBJ whole genome shotgun (WGS) entry which is preliminary data.</text>
</comment>
<evidence type="ECO:0000313" key="2">
    <source>
        <dbReference type="Proteomes" id="UP000827872"/>
    </source>
</evidence>
<keyword evidence="2" id="KW-1185">Reference proteome</keyword>
<organism evidence="1 2">
    <name type="scientific">Sphaerodactylus townsendi</name>
    <dbReference type="NCBI Taxonomy" id="933632"/>
    <lineage>
        <taxon>Eukaryota</taxon>
        <taxon>Metazoa</taxon>
        <taxon>Chordata</taxon>
        <taxon>Craniata</taxon>
        <taxon>Vertebrata</taxon>
        <taxon>Euteleostomi</taxon>
        <taxon>Lepidosauria</taxon>
        <taxon>Squamata</taxon>
        <taxon>Bifurcata</taxon>
        <taxon>Gekkota</taxon>
        <taxon>Sphaerodactylidae</taxon>
        <taxon>Sphaerodactylus</taxon>
    </lineage>
</organism>
<dbReference type="Proteomes" id="UP000827872">
    <property type="component" value="Linkage Group LG02"/>
</dbReference>
<sequence length="1296" mass="150990">MVFKGWELRQKNPSTQKEVDKQSENIQKLWQQLQDQISSQKICLEADLLIKQYFASIDEADCWLQEHQVLLVSKDYGRDESSAEALLHRHFLLEEEIAAYSSDISCLEQQANSVAQQVALAMVSVPPADAEVHNTTIQRTSKAPADQSVSWTSVKTSLIALFGSDPHFVTENIWREKSKIDILYEKLQTMAESFLVELAAGKNRLEKIHCLAKMFSKSSPGRKEEIQALQNEINLRWERLETLREEKGTELIGVVDMKSFLQDCQDTQLLIQDGLTHLEDLGHGNRPAVLEAQRHRLSALERNILVQERKIEYLKSVAKSLTDTNPAECKGIKEQTEEMEVLLSTFKSKTDEKGAALKAIQDQQIFLQDSHRLLLWATGMKEKLTSEETGIDVVSAEQLLQGHQDLLKELHSQSKRFMDLQELGQKIMDDSSNIRALDVCESMYKLDQKRTELDELWAKRRKMLQQSVELHKFSREVDHINAALATHEAFLQTDRLGEFNYDAAELLIWMEEKYKIASDESYRDPTNILRKLKKHEAVEQEMMVSKKHFMELMVAERQLVQDNHYAAESIQEKMSELKKKWEKLHRKMMERGDKLRQSGQHEQLMELLKDAEEKMEKMEKALYNPDVGHDLRSSRNLLKEHIQLENEMQGLTEKMNYIVLHAKKMAMEHFDSERIVDETQKYLQRYDSLQKPLAERGQLLQARVELYQFYHYHDMEMKWINEKMSVASSTNQGKSLDAALSLLQKHKELQAEVNVHNHQVLKVLEKGRAVSAGKYMPSQRIKEKCQELSEGWMELEKACEERIKQLQHSVAFHQFLIEISDLESWVREKLPLVTNKDCGKDEAATLKFIKKHKALEHEIDIYQSLAMELQERAKPLPLPGSIHFDEVDIPQEQVQSQLWELRELASSRRKRLEETLTLHYFLRECEDLEELIHQQTQVASSGDYGLDYEHVLLLWVRYETFQNQIEAAAKRVAMCHQQAEQMVDHSHFASRDILKKQKHLRKLWEEMLQVTKLRGEKLQDAEAVHKCLQELTEALAHIEVKICFIEEKSKTILNDVARDLSGIQSQLHRHSTLEHELYGNEQQLQELIDAADGVLSRCSERQADEIQAKQQEVVANWESLRCKVEQRRDKLEQTYKLFHFLTEVRSFCSWTSEIMREMMITETAQDASTSGLKLNQHQQLLAEIEARDEVYTQVLQLGQELFLELKTATKDIQDALQALSEEKEKVYCKWAQKKEWLEKIHLQQMFYRDCEHLENILNSQEGNRRAIEVRGLILLTEENCSKVSIIRFFIASAAYV</sequence>